<dbReference type="PANTHER" id="PTHR11092:SF0">
    <property type="entry name" value="EPIMERASE FAMILY PROTEIN SDR39U1"/>
    <property type="match status" value="1"/>
</dbReference>
<sequence>MKIVIAGGTGLIGAHLVKKLAHEGHHIYILTRNVQNKKTNMNTTYVNWLSKESKPEQQLTDIDIFINLAGETINRRWTKKHKERILHSRIEATRRCISLMKKLNRLPKVFLNASAIGLYGTSLTHTFTENHQLVGDDFLSSVVHKWEKEALKAELLGVRTVLLRFGVVLAKEGGALSKMLLPYQLLIGGTIGSGRQWISWIHIDDAVNMIYFAINNENINGALNITGPEPIQMSSFGKAISTTFQKPHWLPVPSFLLKILLGEMSTLVLSGQKVLPNKAMNQGYQFTYSNIGDALKNFTLD</sequence>
<feature type="domain" description="NAD-dependent epimerase/dehydratase" evidence="2">
    <location>
        <begin position="3"/>
        <end position="225"/>
    </location>
</feature>
<dbReference type="OrthoDB" id="9801773at2"/>
<name>A0A1S2M9F0_9BACI</name>
<dbReference type="InterPro" id="IPR036291">
    <property type="entry name" value="NAD(P)-bd_dom_sf"/>
</dbReference>
<dbReference type="NCBIfam" id="TIGR01777">
    <property type="entry name" value="yfcH"/>
    <property type="match status" value="1"/>
</dbReference>
<gene>
    <name evidence="4" type="ORF">BKP45_00160</name>
</gene>
<keyword evidence="5" id="KW-1185">Reference proteome</keyword>
<reference evidence="4 5" key="1">
    <citation type="submission" date="2016-10" db="EMBL/GenBank/DDBJ databases">
        <title>Draft genome sequences of four alkaliphilic bacteria belonging to the Anaerobacillus genus.</title>
        <authorList>
            <person name="Bassil N.M."/>
            <person name="Lloyd J.R."/>
        </authorList>
    </citation>
    <scope>NUCLEOTIDE SEQUENCE [LARGE SCALE GENOMIC DNA]</scope>
    <source>
        <strain evidence="4 5">DSM 22531</strain>
    </source>
</reference>
<dbReference type="Proteomes" id="UP000180057">
    <property type="component" value="Unassembled WGS sequence"/>
</dbReference>
<protein>
    <submittedName>
        <fullName evidence="4">TIGR01777 family protein</fullName>
    </submittedName>
</protein>
<dbReference type="EMBL" id="MLQS01000001">
    <property type="protein sequence ID" value="OIJ21234.1"/>
    <property type="molecule type" value="Genomic_DNA"/>
</dbReference>
<dbReference type="Pfam" id="PF08338">
    <property type="entry name" value="DUF1731"/>
    <property type="match status" value="1"/>
</dbReference>
<dbReference type="Gene3D" id="3.40.50.720">
    <property type="entry name" value="NAD(P)-binding Rossmann-like Domain"/>
    <property type="match status" value="1"/>
</dbReference>
<organism evidence="4 5">
    <name type="scientific">Anaerobacillus alkalidiazotrophicus</name>
    <dbReference type="NCBI Taxonomy" id="472963"/>
    <lineage>
        <taxon>Bacteria</taxon>
        <taxon>Bacillati</taxon>
        <taxon>Bacillota</taxon>
        <taxon>Bacilli</taxon>
        <taxon>Bacillales</taxon>
        <taxon>Bacillaceae</taxon>
        <taxon>Anaerobacillus</taxon>
    </lineage>
</organism>
<evidence type="ECO:0000259" key="3">
    <source>
        <dbReference type="Pfam" id="PF08338"/>
    </source>
</evidence>
<dbReference type="CDD" id="cd05242">
    <property type="entry name" value="SDR_a8"/>
    <property type="match status" value="1"/>
</dbReference>
<comment type="caution">
    <text evidence="4">The sequence shown here is derived from an EMBL/GenBank/DDBJ whole genome shotgun (WGS) entry which is preliminary data.</text>
</comment>
<dbReference type="AlphaFoldDB" id="A0A1S2M9F0"/>
<dbReference type="InterPro" id="IPR013549">
    <property type="entry name" value="DUF1731"/>
</dbReference>
<dbReference type="Pfam" id="PF01370">
    <property type="entry name" value="Epimerase"/>
    <property type="match status" value="1"/>
</dbReference>
<evidence type="ECO:0000256" key="1">
    <source>
        <dbReference type="ARBA" id="ARBA00009353"/>
    </source>
</evidence>
<dbReference type="RefSeq" id="WP_071387854.1">
    <property type="nucleotide sequence ID" value="NZ_MLQS01000001.1"/>
</dbReference>
<proteinExistence type="inferred from homology"/>
<dbReference type="InterPro" id="IPR010099">
    <property type="entry name" value="SDR39U1"/>
</dbReference>
<comment type="similarity">
    <text evidence="1">Belongs to the NAD(P)-dependent epimerase/dehydratase family. SDR39U1 subfamily.</text>
</comment>
<evidence type="ECO:0000313" key="5">
    <source>
        <dbReference type="Proteomes" id="UP000180057"/>
    </source>
</evidence>
<accession>A0A1S2M9F0</accession>
<feature type="domain" description="DUF1731" evidence="3">
    <location>
        <begin position="252"/>
        <end position="297"/>
    </location>
</feature>
<dbReference type="PANTHER" id="PTHR11092">
    <property type="entry name" value="SUGAR NUCLEOTIDE EPIMERASE RELATED"/>
    <property type="match status" value="1"/>
</dbReference>
<evidence type="ECO:0000313" key="4">
    <source>
        <dbReference type="EMBL" id="OIJ21234.1"/>
    </source>
</evidence>
<dbReference type="InterPro" id="IPR001509">
    <property type="entry name" value="Epimerase_deHydtase"/>
</dbReference>
<dbReference type="STRING" id="472963.BKP45_00160"/>
<evidence type="ECO:0000259" key="2">
    <source>
        <dbReference type="Pfam" id="PF01370"/>
    </source>
</evidence>
<dbReference type="SUPFAM" id="SSF51735">
    <property type="entry name" value="NAD(P)-binding Rossmann-fold domains"/>
    <property type="match status" value="1"/>
</dbReference>